<feature type="region of interest" description="Disordered" evidence="1">
    <location>
        <begin position="108"/>
        <end position="142"/>
    </location>
</feature>
<evidence type="ECO:0000313" key="2">
    <source>
        <dbReference type="EMBL" id="GFY70120.1"/>
    </source>
</evidence>
<sequence>MVPHFAYRVSELLYSPTLFVITVFRVQLPLLLETSREQLENFTGFAPDFVIEDYSAIILKKLNLLDLICLANFLQLESNGTAEELRNNILLSLADLSTFHTKLNTRGVKECPPRDAEDSFAFSPLSTDRKSADASISQNDLS</sequence>
<protein>
    <submittedName>
        <fullName evidence="2">Uncharacterized protein</fullName>
    </submittedName>
</protein>
<evidence type="ECO:0000256" key="1">
    <source>
        <dbReference type="SAM" id="MobiDB-lite"/>
    </source>
</evidence>
<reference evidence="2" key="1">
    <citation type="submission" date="2020-08" db="EMBL/GenBank/DDBJ databases">
        <title>Multicomponent nature underlies the extraordinary mechanical properties of spider dragline silk.</title>
        <authorList>
            <person name="Kono N."/>
            <person name="Nakamura H."/>
            <person name="Mori M."/>
            <person name="Yoshida Y."/>
            <person name="Ohtoshi R."/>
            <person name="Malay A.D."/>
            <person name="Moran D.A.P."/>
            <person name="Tomita M."/>
            <person name="Numata K."/>
            <person name="Arakawa K."/>
        </authorList>
    </citation>
    <scope>NUCLEOTIDE SEQUENCE</scope>
</reference>
<feature type="compositionally biased region" description="Basic and acidic residues" evidence="1">
    <location>
        <begin position="108"/>
        <end position="117"/>
    </location>
</feature>
<evidence type="ECO:0000313" key="3">
    <source>
        <dbReference type="Proteomes" id="UP000886998"/>
    </source>
</evidence>
<organism evidence="2 3">
    <name type="scientific">Trichonephila inaurata madagascariensis</name>
    <dbReference type="NCBI Taxonomy" id="2747483"/>
    <lineage>
        <taxon>Eukaryota</taxon>
        <taxon>Metazoa</taxon>
        <taxon>Ecdysozoa</taxon>
        <taxon>Arthropoda</taxon>
        <taxon>Chelicerata</taxon>
        <taxon>Arachnida</taxon>
        <taxon>Araneae</taxon>
        <taxon>Araneomorphae</taxon>
        <taxon>Entelegynae</taxon>
        <taxon>Araneoidea</taxon>
        <taxon>Nephilidae</taxon>
        <taxon>Trichonephila</taxon>
        <taxon>Trichonephila inaurata</taxon>
    </lineage>
</organism>
<gene>
    <name evidence="2" type="ORF">TNIN_216421</name>
</gene>
<dbReference type="AlphaFoldDB" id="A0A8X6YC75"/>
<dbReference type="EMBL" id="BMAV01018036">
    <property type="protein sequence ID" value="GFY70120.1"/>
    <property type="molecule type" value="Genomic_DNA"/>
</dbReference>
<dbReference type="Proteomes" id="UP000886998">
    <property type="component" value="Unassembled WGS sequence"/>
</dbReference>
<name>A0A8X6YC75_9ARAC</name>
<comment type="caution">
    <text evidence="2">The sequence shown here is derived from an EMBL/GenBank/DDBJ whole genome shotgun (WGS) entry which is preliminary data.</text>
</comment>
<accession>A0A8X6YC75</accession>
<keyword evidence="3" id="KW-1185">Reference proteome</keyword>
<proteinExistence type="predicted"/>